<evidence type="ECO:0000259" key="2">
    <source>
        <dbReference type="SMART" id="SM00563"/>
    </source>
</evidence>
<keyword evidence="1" id="KW-0812">Transmembrane</keyword>
<feature type="transmembrane region" description="Helical" evidence="1">
    <location>
        <begin position="43"/>
        <end position="63"/>
    </location>
</feature>
<dbReference type="PaxDb" id="2903-EOD19916"/>
<keyword evidence="4" id="KW-1185">Reference proteome</keyword>
<feature type="domain" description="Phospholipid/glycerol acyltransferase" evidence="2">
    <location>
        <begin position="83"/>
        <end position="204"/>
    </location>
</feature>
<proteinExistence type="predicted"/>
<protein>
    <recommendedName>
        <fullName evidence="2">Phospholipid/glycerol acyltransferase domain-containing protein</fullName>
    </recommendedName>
</protein>
<accession>A0A0D3J8T1</accession>
<dbReference type="SMART" id="SM00563">
    <property type="entry name" value="PlsC"/>
    <property type="match status" value="1"/>
</dbReference>
<sequence length="236" mass="26133">MPQLRSRCFFPVLVVAALLGTVHTILPCALLLLPLPLAPLRRAYRAAVCFVAWAWFTLAASLLEAESAVRVTGDAPPASDRTVLLVCNHNSRVDWMYVWVLAARFGVAERLKIALKDSLRRAPLFGWAMQAFLFVFLSRRDRDADLGTLRSVLSYCAHGLREPTAFLLFPEGTDLSASNLEKSREWAAKRGAGFVETVRAFGGALDAVYDVTVEMARGVFPGAVELHVRRFARGER</sequence>
<dbReference type="RefSeq" id="XP_005790340.1">
    <property type="nucleotide sequence ID" value="XM_005790283.1"/>
</dbReference>
<dbReference type="STRING" id="2903.R1FQL9"/>
<dbReference type="OMA" id="GCTERSE"/>
<keyword evidence="1" id="KW-1133">Transmembrane helix</keyword>
<dbReference type="GO" id="GO:0016746">
    <property type="term" value="F:acyltransferase activity"/>
    <property type="evidence" value="ECO:0007669"/>
    <property type="project" value="InterPro"/>
</dbReference>
<evidence type="ECO:0000313" key="4">
    <source>
        <dbReference type="Proteomes" id="UP000013827"/>
    </source>
</evidence>
<dbReference type="KEGG" id="ehx:EMIHUDRAFT_208618"/>
<evidence type="ECO:0000313" key="3">
    <source>
        <dbReference type="EnsemblProtists" id="EOD19916"/>
    </source>
</evidence>
<dbReference type="GeneID" id="17283181"/>
<dbReference type="RefSeq" id="XP_005772345.1">
    <property type="nucleotide sequence ID" value="XM_005772288.1"/>
</dbReference>
<dbReference type="AlphaFoldDB" id="A0A0D3J8T1"/>
<dbReference type="KEGG" id="ehx:EMIHUDRAFT_224889"/>
<dbReference type="HOGENOM" id="CLU_1177259_0_0_1"/>
<dbReference type="CDD" id="cd07990">
    <property type="entry name" value="LPLAT_LCLAT1-like"/>
    <property type="match status" value="1"/>
</dbReference>
<dbReference type="PANTHER" id="PTHR10983:SF16">
    <property type="entry name" value="LYSOCARDIOLIPIN ACYLTRANSFERASE 1"/>
    <property type="match status" value="1"/>
</dbReference>
<dbReference type="GO" id="GO:0012505">
    <property type="term" value="C:endomembrane system"/>
    <property type="evidence" value="ECO:0007669"/>
    <property type="project" value="TreeGrafter"/>
</dbReference>
<dbReference type="PANTHER" id="PTHR10983">
    <property type="entry name" value="1-ACYLGLYCEROL-3-PHOSPHATE ACYLTRANSFERASE-RELATED"/>
    <property type="match status" value="1"/>
</dbReference>
<keyword evidence="1" id="KW-0472">Membrane</keyword>
<name>A0A0D3J8T1_EMIH1</name>
<evidence type="ECO:0000256" key="1">
    <source>
        <dbReference type="SAM" id="Phobius"/>
    </source>
</evidence>
<organism evidence="3 4">
    <name type="scientific">Emiliania huxleyi (strain CCMP1516)</name>
    <dbReference type="NCBI Taxonomy" id="280463"/>
    <lineage>
        <taxon>Eukaryota</taxon>
        <taxon>Haptista</taxon>
        <taxon>Haptophyta</taxon>
        <taxon>Prymnesiophyceae</taxon>
        <taxon>Isochrysidales</taxon>
        <taxon>Noelaerhabdaceae</taxon>
        <taxon>Emiliania</taxon>
    </lineage>
</organism>
<dbReference type="EnsemblProtists" id="EOD19916">
    <property type="protein sequence ID" value="EOD19916"/>
    <property type="gene ID" value="EMIHUDRAFT_208618"/>
</dbReference>
<dbReference type="InterPro" id="IPR002123">
    <property type="entry name" value="Plipid/glycerol_acylTrfase"/>
</dbReference>
<dbReference type="SUPFAM" id="SSF69593">
    <property type="entry name" value="Glycerol-3-phosphate (1)-acyltransferase"/>
    <property type="match status" value="1"/>
</dbReference>
<dbReference type="GeneID" id="17265657"/>
<dbReference type="Pfam" id="PF01553">
    <property type="entry name" value="Acyltransferase"/>
    <property type="match status" value="1"/>
</dbReference>
<reference evidence="4" key="1">
    <citation type="journal article" date="2013" name="Nature">
        <title>Pan genome of the phytoplankton Emiliania underpins its global distribution.</title>
        <authorList>
            <person name="Read B.A."/>
            <person name="Kegel J."/>
            <person name="Klute M.J."/>
            <person name="Kuo A."/>
            <person name="Lefebvre S.C."/>
            <person name="Maumus F."/>
            <person name="Mayer C."/>
            <person name="Miller J."/>
            <person name="Monier A."/>
            <person name="Salamov A."/>
            <person name="Young J."/>
            <person name="Aguilar M."/>
            <person name="Claverie J.M."/>
            <person name="Frickenhaus S."/>
            <person name="Gonzalez K."/>
            <person name="Herman E.K."/>
            <person name="Lin Y.C."/>
            <person name="Napier J."/>
            <person name="Ogata H."/>
            <person name="Sarno A.F."/>
            <person name="Shmutz J."/>
            <person name="Schroeder D."/>
            <person name="de Vargas C."/>
            <person name="Verret F."/>
            <person name="von Dassow P."/>
            <person name="Valentin K."/>
            <person name="Van de Peer Y."/>
            <person name="Wheeler G."/>
            <person name="Dacks J.B."/>
            <person name="Delwiche C.F."/>
            <person name="Dyhrman S.T."/>
            <person name="Glockner G."/>
            <person name="John U."/>
            <person name="Richards T."/>
            <person name="Worden A.Z."/>
            <person name="Zhang X."/>
            <person name="Grigoriev I.V."/>
            <person name="Allen A.E."/>
            <person name="Bidle K."/>
            <person name="Borodovsky M."/>
            <person name="Bowler C."/>
            <person name="Brownlee C."/>
            <person name="Cock J.M."/>
            <person name="Elias M."/>
            <person name="Gladyshev V.N."/>
            <person name="Groth M."/>
            <person name="Guda C."/>
            <person name="Hadaegh A."/>
            <person name="Iglesias-Rodriguez M.D."/>
            <person name="Jenkins J."/>
            <person name="Jones B.M."/>
            <person name="Lawson T."/>
            <person name="Leese F."/>
            <person name="Lindquist E."/>
            <person name="Lobanov A."/>
            <person name="Lomsadze A."/>
            <person name="Malik S.B."/>
            <person name="Marsh M.E."/>
            <person name="Mackinder L."/>
            <person name="Mock T."/>
            <person name="Mueller-Roeber B."/>
            <person name="Pagarete A."/>
            <person name="Parker M."/>
            <person name="Probert I."/>
            <person name="Quesneville H."/>
            <person name="Raines C."/>
            <person name="Rensing S.A."/>
            <person name="Riano-Pachon D.M."/>
            <person name="Richier S."/>
            <person name="Rokitta S."/>
            <person name="Shiraiwa Y."/>
            <person name="Soanes D.M."/>
            <person name="van der Giezen M."/>
            <person name="Wahlund T.M."/>
            <person name="Williams B."/>
            <person name="Wilson W."/>
            <person name="Wolfe G."/>
            <person name="Wurch L.L."/>
        </authorList>
    </citation>
    <scope>NUCLEOTIDE SEQUENCE</scope>
</reference>
<dbReference type="eggNOG" id="KOG1505">
    <property type="taxonomic scope" value="Eukaryota"/>
</dbReference>
<dbReference type="EnsemblProtists" id="EOD37911">
    <property type="protein sequence ID" value="EOD37911"/>
    <property type="gene ID" value="EMIHUDRAFT_224889"/>
</dbReference>
<reference evidence="3" key="2">
    <citation type="submission" date="2024-10" db="UniProtKB">
        <authorList>
            <consortium name="EnsemblProtists"/>
        </authorList>
    </citation>
    <scope>IDENTIFICATION</scope>
</reference>
<dbReference type="Proteomes" id="UP000013827">
    <property type="component" value="Unassembled WGS sequence"/>
</dbReference>